<feature type="binding site" evidence="9">
    <location>
        <position position="541"/>
    </location>
    <ligand>
        <name>substrate</name>
    </ligand>
</feature>
<dbReference type="Pfam" id="PF13439">
    <property type="entry name" value="Glyco_transf_4"/>
    <property type="match status" value="1"/>
</dbReference>
<organism evidence="12 13">
    <name type="scientific">Deinobacterium chartae</name>
    <dbReference type="NCBI Taxonomy" id="521158"/>
    <lineage>
        <taxon>Bacteria</taxon>
        <taxon>Thermotogati</taxon>
        <taxon>Deinococcota</taxon>
        <taxon>Deinococci</taxon>
        <taxon>Deinococcales</taxon>
        <taxon>Deinococcaceae</taxon>
        <taxon>Deinobacterium</taxon>
    </lineage>
</organism>
<reference evidence="12 13" key="1">
    <citation type="submission" date="2020-08" db="EMBL/GenBank/DDBJ databases">
        <title>Genomic Encyclopedia of Type Strains, Phase IV (KMG-IV): sequencing the most valuable type-strain genomes for metagenomic binning, comparative biology and taxonomic classification.</title>
        <authorList>
            <person name="Goeker M."/>
        </authorList>
    </citation>
    <scope>NUCLEOTIDE SEQUENCE [LARGE SCALE GENOMIC DNA]</scope>
    <source>
        <strain evidence="12 13">DSM 21458</strain>
    </source>
</reference>
<dbReference type="GO" id="GO:0008270">
    <property type="term" value="F:zinc ion binding"/>
    <property type="evidence" value="ECO:0007669"/>
    <property type="project" value="UniProtKB-UniRule"/>
</dbReference>
<keyword evidence="8 9" id="KW-0119">Carbohydrate metabolism</keyword>
<feature type="binding site" evidence="9">
    <location>
        <begin position="536"/>
        <end position="538"/>
    </location>
    <ligand>
        <name>substrate</name>
    </ligand>
</feature>
<evidence type="ECO:0000313" key="13">
    <source>
        <dbReference type="Proteomes" id="UP000569951"/>
    </source>
</evidence>
<comment type="caution">
    <text evidence="12">The sequence shown here is derived from an EMBL/GenBank/DDBJ whole genome shotgun (WGS) entry which is preliminary data.</text>
</comment>
<feature type="binding site" evidence="9">
    <location>
        <position position="588"/>
    </location>
    <ligand>
        <name>substrate</name>
    </ligand>
</feature>
<evidence type="ECO:0000256" key="3">
    <source>
        <dbReference type="ARBA" id="ARBA00009894"/>
    </source>
</evidence>
<keyword evidence="13" id="KW-1185">Reference proteome</keyword>
<keyword evidence="4 9" id="KW-0963">Cytoplasm</keyword>
<evidence type="ECO:0000256" key="5">
    <source>
        <dbReference type="ARBA" id="ARBA00022723"/>
    </source>
</evidence>
<proteinExistence type="inferred from homology"/>
<feature type="binding site" evidence="9">
    <location>
        <position position="480"/>
    </location>
    <ligand>
        <name>Zn(2+)</name>
        <dbReference type="ChEBI" id="CHEBI:29105"/>
    </ligand>
</feature>
<name>A0A841HVI6_9DEIO</name>
<feature type="binding site" evidence="9">
    <location>
        <position position="476"/>
    </location>
    <ligand>
        <name>Zn(2+)</name>
        <dbReference type="ChEBI" id="CHEBI:29105"/>
    </ligand>
</feature>
<dbReference type="Proteomes" id="UP000569951">
    <property type="component" value="Unassembled WGS sequence"/>
</dbReference>
<evidence type="ECO:0000313" key="12">
    <source>
        <dbReference type="EMBL" id="MBB6097397.1"/>
    </source>
</evidence>
<comment type="catalytic activity">
    <reaction evidence="1 9">
        <text>2 D-sedoheptulose 7-phosphate = D-glycero-alpha-D-manno-heptose 7-phosphate + D-glycero-beta-D-manno-heptose 7-phosphate</text>
        <dbReference type="Rhea" id="RHEA:27489"/>
        <dbReference type="ChEBI" id="CHEBI:57483"/>
        <dbReference type="ChEBI" id="CHEBI:60203"/>
        <dbReference type="ChEBI" id="CHEBI:60204"/>
        <dbReference type="EC" id="5.3.1.28"/>
    </reaction>
</comment>
<keyword evidence="5 9" id="KW-0479">Metal-binding</keyword>
<dbReference type="GO" id="GO:0005737">
    <property type="term" value="C:cytoplasm"/>
    <property type="evidence" value="ECO:0007669"/>
    <property type="project" value="UniProtKB-SubCell"/>
</dbReference>
<evidence type="ECO:0000256" key="8">
    <source>
        <dbReference type="ARBA" id="ARBA00023277"/>
    </source>
</evidence>
<evidence type="ECO:0000256" key="10">
    <source>
        <dbReference type="SAM" id="MobiDB-lite"/>
    </source>
</evidence>
<comment type="function">
    <text evidence="9">Catalyzes the isomerization of sedoheptulose 7-phosphate in D-glycero-D-manno-heptose 7-phosphate.</text>
</comment>
<dbReference type="GO" id="GO:0097367">
    <property type="term" value="F:carbohydrate derivative binding"/>
    <property type="evidence" value="ECO:0007669"/>
    <property type="project" value="InterPro"/>
</dbReference>
<dbReference type="Pfam" id="PF00534">
    <property type="entry name" value="Glycos_transf_1"/>
    <property type="match status" value="1"/>
</dbReference>
<dbReference type="InterPro" id="IPR046348">
    <property type="entry name" value="SIS_dom_sf"/>
</dbReference>
<dbReference type="PROSITE" id="PS51464">
    <property type="entry name" value="SIS"/>
    <property type="match status" value="1"/>
</dbReference>
<dbReference type="CDD" id="cd03800">
    <property type="entry name" value="GT4_sucrose_synthase"/>
    <property type="match status" value="1"/>
</dbReference>
<evidence type="ECO:0000256" key="6">
    <source>
        <dbReference type="ARBA" id="ARBA00022833"/>
    </source>
</evidence>
<dbReference type="InterPro" id="IPR035461">
    <property type="entry name" value="GmhA/DiaA"/>
</dbReference>
<feature type="binding site" evidence="9">
    <location>
        <position position="596"/>
    </location>
    <ligand>
        <name>Zn(2+)</name>
        <dbReference type="ChEBI" id="CHEBI:29105"/>
    </ligand>
</feature>
<dbReference type="InterPro" id="IPR028098">
    <property type="entry name" value="Glyco_trans_4-like_N"/>
</dbReference>
<comment type="pathway">
    <text evidence="9">Carbohydrate biosynthesis; D-glycero-D-manno-heptose 7-phosphate biosynthesis; D-glycero-alpha-D-manno-heptose 7-phosphate and D-glycero-beta-D-manno-heptose 7-phosphate from sedoheptulose 7-phosphate: step 1/1.</text>
</comment>
<feature type="domain" description="SIS" evidence="11">
    <location>
        <begin position="452"/>
        <end position="612"/>
    </location>
</feature>
<dbReference type="EC" id="5.3.1.28" evidence="9"/>
<dbReference type="GO" id="GO:0005975">
    <property type="term" value="P:carbohydrate metabolic process"/>
    <property type="evidence" value="ECO:0007669"/>
    <property type="project" value="UniProtKB-UniRule"/>
</dbReference>
<comment type="miscellaneous">
    <text evidence="9">The reaction produces a racemic mixture of D-glycero-alpha-D-manno-heptose 7-phosphate and D-glycero-beta-D-manno-heptose 7-phosphate.</text>
</comment>
<evidence type="ECO:0000256" key="4">
    <source>
        <dbReference type="ARBA" id="ARBA00022490"/>
    </source>
</evidence>
<gene>
    <name evidence="9" type="primary">gmhA</name>
    <name evidence="12" type="ORF">HNR42_000811</name>
</gene>
<dbReference type="GO" id="GO:2001061">
    <property type="term" value="P:D-glycero-D-manno-heptose 7-phosphate biosynthetic process"/>
    <property type="evidence" value="ECO:0007669"/>
    <property type="project" value="UniProtKB-UniPathway"/>
</dbReference>
<feature type="region of interest" description="Disordered" evidence="10">
    <location>
        <begin position="614"/>
        <end position="638"/>
    </location>
</feature>
<dbReference type="CDD" id="cd05006">
    <property type="entry name" value="SIS_GmhA"/>
    <property type="match status" value="1"/>
</dbReference>
<comment type="similarity">
    <text evidence="3 9">Belongs to the SIS family. GmhA subfamily.</text>
</comment>
<evidence type="ECO:0000256" key="1">
    <source>
        <dbReference type="ARBA" id="ARBA00000348"/>
    </source>
</evidence>
<feature type="binding site" evidence="9">
    <location>
        <position position="480"/>
    </location>
    <ligand>
        <name>substrate</name>
    </ligand>
</feature>
<feature type="binding site" evidence="9">
    <location>
        <position position="588"/>
    </location>
    <ligand>
        <name>Zn(2+)</name>
        <dbReference type="ChEBI" id="CHEBI:29105"/>
    </ligand>
</feature>
<dbReference type="RefSeq" id="WP_183984739.1">
    <property type="nucleotide sequence ID" value="NZ_JACHHG010000002.1"/>
</dbReference>
<dbReference type="PANTHER" id="PTHR30390">
    <property type="entry name" value="SEDOHEPTULOSE 7-PHOSPHATE ISOMERASE / DNAA INITIATOR-ASSOCIATING FACTOR FOR REPLICATION INITIATION"/>
    <property type="match status" value="1"/>
</dbReference>
<dbReference type="SUPFAM" id="SSF53756">
    <property type="entry name" value="UDP-Glycosyltransferase/glycogen phosphorylase"/>
    <property type="match status" value="1"/>
</dbReference>
<evidence type="ECO:0000256" key="2">
    <source>
        <dbReference type="ARBA" id="ARBA00004496"/>
    </source>
</evidence>
<dbReference type="InterPro" id="IPR050099">
    <property type="entry name" value="SIS_GmhA/DiaA_subfam"/>
</dbReference>
<dbReference type="InterPro" id="IPR004515">
    <property type="entry name" value="Phosphoheptose_Isoase"/>
</dbReference>
<dbReference type="Gene3D" id="3.40.50.10490">
    <property type="entry name" value="Glucose-6-phosphate isomerase like protein, domain 1"/>
    <property type="match status" value="1"/>
</dbReference>
<dbReference type="HAMAP" id="MF_00067">
    <property type="entry name" value="GmhA"/>
    <property type="match status" value="1"/>
</dbReference>
<dbReference type="EMBL" id="JACHHG010000002">
    <property type="protein sequence ID" value="MBB6097397.1"/>
    <property type="molecule type" value="Genomic_DNA"/>
</dbReference>
<evidence type="ECO:0000256" key="7">
    <source>
        <dbReference type="ARBA" id="ARBA00023235"/>
    </source>
</evidence>
<dbReference type="UniPathway" id="UPA00041">
    <property type="reaction ID" value="UER00436"/>
</dbReference>
<dbReference type="InterPro" id="IPR001347">
    <property type="entry name" value="SIS_dom"/>
</dbReference>
<sequence>MKRIAMISEHASPLAVLGGTDSGGQNVYVAQLARHLARLGWGVDVFTRRDDPRLPQVVQWVDGVRIVHIKAGPPEVLPKERLLPLMDEFTREMSRFVRAERAGYALLHANFFMSGLVAANLKRSLGLPFVITFHALGRVRRQHQGEADAFPDARFAIEDRLVQEADLILAECPQDEADLRSLYGADPERIRVVPCGFDPAEFTPVNRRAARRELGLEEDVPLVLQLGRMVPRKGVDNVIRGFAHYLRNGGQPARLLVVGGNGPTPDPTVTPEIGRLQNVAREEGVQDRVTFTGSRDRDVLRYYFSAADVFVSTPWYEPFGITPLEAMACGTPVIGADVGGIRHTVVDGQTGYLVPPKDPQALARRLGDILGNPERAARLSQAAVARVREHFTWEGVARQVQQAYHEVLEEQRVRALGSEAATVDRAFERLIGALNRSRRELGPALLTASRLICQTFERGNKLLVCGNGGSAADAQHFAAELVGRFRIDGRRGLPVISLTADSALLTAWSNDVGFEDVFARQVEAFGQPGDLLIGISTSGRSPNVLEALRAARERGLATLALLGGSGGPARELADLAVVVPDSETPRIQEVQILALHLICELVEEEIMRSQPALEAGRPLPAPPQLPGRPFIALSSEGA</sequence>
<evidence type="ECO:0000256" key="9">
    <source>
        <dbReference type="HAMAP-Rule" id="MF_00067"/>
    </source>
</evidence>
<feature type="binding site" evidence="9">
    <location>
        <begin position="467"/>
        <end position="469"/>
    </location>
    <ligand>
        <name>substrate</name>
    </ligand>
</feature>
<dbReference type="SUPFAM" id="SSF53697">
    <property type="entry name" value="SIS domain"/>
    <property type="match status" value="1"/>
</dbReference>
<dbReference type="GO" id="GO:0008968">
    <property type="term" value="F:D-sedoheptulose 7-phosphate isomerase activity"/>
    <property type="evidence" value="ECO:0007669"/>
    <property type="project" value="UniProtKB-UniRule"/>
</dbReference>
<comment type="subcellular location">
    <subcellularLocation>
        <location evidence="2 9">Cytoplasm</location>
    </subcellularLocation>
</comment>
<protein>
    <recommendedName>
        <fullName evidence="9">Phosphoheptose isomerase</fullName>
        <ecNumber evidence="9">5.3.1.28</ecNumber>
    </recommendedName>
    <alternativeName>
        <fullName evidence="9">Sedoheptulose 7-phosphate isomerase</fullName>
    </alternativeName>
</protein>
<comment type="cofactor">
    <cofactor evidence="9">
        <name>Zn(2+)</name>
        <dbReference type="ChEBI" id="CHEBI:29105"/>
    </cofactor>
    <text evidence="9">Binds 1 zinc ion per subunit.</text>
</comment>
<dbReference type="Pfam" id="PF13580">
    <property type="entry name" value="SIS_2"/>
    <property type="match status" value="1"/>
</dbReference>
<keyword evidence="6 9" id="KW-0862">Zinc</keyword>
<accession>A0A841HVI6</accession>
<evidence type="ECO:0000259" key="11">
    <source>
        <dbReference type="PROSITE" id="PS51464"/>
    </source>
</evidence>
<dbReference type="Gene3D" id="3.40.50.2000">
    <property type="entry name" value="Glycogen Phosphorylase B"/>
    <property type="match status" value="2"/>
</dbReference>
<dbReference type="PANTHER" id="PTHR30390:SF6">
    <property type="entry name" value="DNAA INITIATOR-ASSOCIATING PROTEIN DIAA"/>
    <property type="match status" value="1"/>
</dbReference>
<dbReference type="InterPro" id="IPR001296">
    <property type="entry name" value="Glyco_trans_1"/>
</dbReference>
<dbReference type="AlphaFoldDB" id="A0A841HVI6"/>
<keyword evidence="7 9" id="KW-0413">Isomerase</keyword>
<dbReference type="GO" id="GO:0016757">
    <property type="term" value="F:glycosyltransferase activity"/>
    <property type="evidence" value="ECO:0007669"/>
    <property type="project" value="InterPro"/>
</dbReference>
<feature type="binding site" evidence="9">
    <location>
        <begin position="510"/>
        <end position="511"/>
    </location>
    <ligand>
        <name>substrate</name>
    </ligand>
</feature>